<accession>A0A4Q1D6H3</accession>
<comment type="caution">
    <text evidence="3">The sequence shown here is derived from an EMBL/GenBank/DDBJ whole genome shotgun (WGS) entry which is preliminary data.</text>
</comment>
<keyword evidence="1" id="KW-0472">Membrane</keyword>
<keyword evidence="1" id="KW-0812">Transmembrane</keyword>
<proteinExistence type="predicted"/>
<dbReference type="OrthoDB" id="663382at2"/>
<evidence type="ECO:0000313" key="3">
    <source>
        <dbReference type="EMBL" id="RXK83257.1"/>
    </source>
</evidence>
<dbReference type="Pfam" id="PF14317">
    <property type="entry name" value="YcxB"/>
    <property type="match status" value="1"/>
</dbReference>
<evidence type="ECO:0000256" key="1">
    <source>
        <dbReference type="SAM" id="Phobius"/>
    </source>
</evidence>
<protein>
    <submittedName>
        <fullName evidence="3">YcxB family protein</fullName>
    </submittedName>
</protein>
<feature type="domain" description="YcxB-like C-terminal" evidence="2">
    <location>
        <begin position="91"/>
        <end position="142"/>
    </location>
</feature>
<dbReference type="AlphaFoldDB" id="A0A4Q1D6H3"/>
<keyword evidence="4" id="KW-1185">Reference proteome</keyword>
<evidence type="ECO:0000259" key="2">
    <source>
        <dbReference type="Pfam" id="PF14317"/>
    </source>
</evidence>
<name>A0A4Q1D6H3_9BACT</name>
<evidence type="ECO:0000313" key="4">
    <source>
        <dbReference type="Proteomes" id="UP000290545"/>
    </source>
</evidence>
<sequence length="158" mass="19072">MHLSFSYDRKKVLQALRYHFISRPEIRILIILVNVFAIVAAVLFYMKKVRPEYFLLGSCLWLFMMASFWYLLPLTVYKRSQTFLDSFTIVFREEFVRLESTRGYVDWNWSSFSTYIESPNFIHLYFNTRSFFLVPKDNMSQEFTHELRALLRSKIGTK</sequence>
<organism evidence="3 4">
    <name type="scientific">Filimonas effusa</name>
    <dbReference type="NCBI Taxonomy" id="2508721"/>
    <lineage>
        <taxon>Bacteria</taxon>
        <taxon>Pseudomonadati</taxon>
        <taxon>Bacteroidota</taxon>
        <taxon>Chitinophagia</taxon>
        <taxon>Chitinophagales</taxon>
        <taxon>Chitinophagaceae</taxon>
        <taxon>Filimonas</taxon>
    </lineage>
</organism>
<dbReference type="Proteomes" id="UP000290545">
    <property type="component" value="Unassembled WGS sequence"/>
</dbReference>
<dbReference type="RefSeq" id="WP_129004311.1">
    <property type="nucleotide sequence ID" value="NZ_SDHZ01000002.1"/>
</dbReference>
<dbReference type="EMBL" id="SDHZ01000002">
    <property type="protein sequence ID" value="RXK83257.1"/>
    <property type="molecule type" value="Genomic_DNA"/>
</dbReference>
<feature type="transmembrane region" description="Helical" evidence="1">
    <location>
        <begin position="26"/>
        <end position="46"/>
    </location>
</feature>
<keyword evidence="1" id="KW-1133">Transmembrane helix</keyword>
<dbReference type="InterPro" id="IPR025588">
    <property type="entry name" value="YcxB-like_C"/>
</dbReference>
<gene>
    <name evidence="3" type="ORF">ESB13_14175</name>
</gene>
<reference evidence="3 4" key="1">
    <citation type="submission" date="2019-01" db="EMBL/GenBank/DDBJ databases">
        <title>Filimonas sp. strain TTM-71.</title>
        <authorList>
            <person name="Chen W.-M."/>
        </authorList>
    </citation>
    <scope>NUCLEOTIDE SEQUENCE [LARGE SCALE GENOMIC DNA]</scope>
    <source>
        <strain evidence="3 4">TTM-71</strain>
    </source>
</reference>
<feature type="transmembrane region" description="Helical" evidence="1">
    <location>
        <begin position="53"/>
        <end position="72"/>
    </location>
</feature>